<dbReference type="PANTHER" id="PTHR22809:SF11">
    <property type="entry name" value="TRNA N(3)-METHYLCYTIDINE METHYLTRANSFERASE METTL2"/>
    <property type="match status" value="1"/>
</dbReference>
<dbReference type="CDD" id="cd02440">
    <property type="entry name" value="AdoMet_MTases"/>
    <property type="match status" value="1"/>
</dbReference>
<evidence type="ECO:0000256" key="1">
    <source>
        <dbReference type="ARBA" id="ARBA00009725"/>
    </source>
</evidence>
<sequence length="536" mass="61261">MERSSRSLGPQERPEEINAQETKTSKWHDVLATPPPPLQRISFPSGGSIDPNYRLASAINVPRIITTVISTSTGQSSSEQTHWQELPGELSKECVRFIRPPAMRFSSSKLIPLSHPSTSTQTVMLRPRIVGVRPWIRLELPISRRYRYADTQALQLQTQRSPEALHLNQHEIPILNRTVTHIRLTSRTLEQSSSLRTNWQCPSCDPSRIGLRFIRPPNSFHGATGSKAGIEYHGYDYNQPTPTPNYLTQTFRPDQAVSEPYVYTDMMFKDKHVLRESPVRRRGRPPLSRVSQEGVFRDDYEWTEEMEQEVRAMLDVTSIITMSEEERECFVTKASIFWDQFYSKHESKFFKNRKWLPREFVELLDGSLCSGTFPHGPAMFPGKESNLRVLEVGCGPGNSVAPILENRWRGENNTFVYACDFSEKAVALVRSSPQFSPQHCLPFQQDISKPNLTWPFPPESVDAICCIFVLSAISPVNFAQTIQNLYACLRPGGLLFFRDYGLYDLSQVRFKQGRCIGRNFYTRGDGTCAYFFQQGV</sequence>
<accession>A0A564YVG6</accession>
<keyword evidence="7" id="KW-1185">Reference proteome</keyword>
<evidence type="ECO:0000256" key="3">
    <source>
        <dbReference type="ARBA" id="ARBA00022679"/>
    </source>
</evidence>
<protein>
    <recommendedName>
        <fullName evidence="5">Methyltransferase domain-containing protein</fullName>
    </recommendedName>
</protein>
<dbReference type="Pfam" id="PF13649">
    <property type="entry name" value="Methyltransf_25"/>
    <property type="match status" value="1"/>
</dbReference>
<dbReference type="PANTHER" id="PTHR22809">
    <property type="entry name" value="METHYLTRANSFERASE-RELATED"/>
    <property type="match status" value="1"/>
</dbReference>
<dbReference type="EMBL" id="CABIJS010000432">
    <property type="protein sequence ID" value="VUZ51277.1"/>
    <property type="molecule type" value="Genomic_DNA"/>
</dbReference>
<feature type="domain" description="Methyltransferase" evidence="5">
    <location>
        <begin position="389"/>
        <end position="493"/>
    </location>
</feature>
<evidence type="ECO:0000313" key="6">
    <source>
        <dbReference type="EMBL" id="VUZ51277.1"/>
    </source>
</evidence>
<proteinExistence type="inferred from homology"/>
<dbReference type="AlphaFoldDB" id="A0A564YVG6"/>
<comment type="similarity">
    <text evidence="1">Belongs to the methyltransferase superfamily. METL family.</text>
</comment>
<dbReference type="GO" id="GO:0032259">
    <property type="term" value="P:methylation"/>
    <property type="evidence" value="ECO:0007669"/>
    <property type="project" value="UniProtKB-KW"/>
</dbReference>
<dbReference type="InterPro" id="IPR041698">
    <property type="entry name" value="Methyltransf_25"/>
</dbReference>
<keyword evidence="3" id="KW-0808">Transferase</keyword>
<feature type="region of interest" description="Disordered" evidence="4">
    <location>
        <begin position="1"/>
        <end position="45"/>
    </location>
</feature>
<dbReference type="GO" id="GO:0052735">
    <property type="term" value="F:tRNA (cytidine-3-)-methyltransferase activity"/>
    <property type="evidence" value="ECO:0007669"/>
    <property type="project" value="TreeGrafter"/>
</dbReference>
<evidence type="ECO:0000313" key="7">
    <source>
        <dbReference type="Proteomes" id="UP000321570"/>
    </source>
</evidence>
<dbReference type="InterPro" id="IPR026113">
    <property type="entry name" value="METTL2/6/8-like"/>
</dbReference>
<evidence type="ECO:0000256" key="4">
    <source>
        <dbReference type="SAM" id="MobiDB-lite"/>
    </source>
</evidence>
<dbReference type="Proteomes" id="UP000321570">
    <property type="component" value="Unassembled WGS sequence"/>
</dbReference>
<evidence type="ECO:0000259" key="5">
    <source>
        <dbReference type="Pfam" id="PF13649"/>
    </source>
</evidence>
<gene>
    <name evidence="6" type="ORF">WMSIL1_LOCUS9982</name>
</gene>
<reference evidence="6 7" key="1">
    <citation type="submission" date="2019-07" db="EMBL/GenBank/DDBJ databases">
        <authorList>
            <person name="Jastrzebski P J."/>
            <person name="Paukszto L."/>
            <person name="Jastrzebski P J."/>
        </authorList>
    </citation>
    <scope>NUCLEOTIDE SEQUENCE [LARGE SCALE GENOMIC DNA]</scope>
    <source>
        <strain evidence="6 7">WMS-il1</strain>
    </source>
</reference>
<name>A0A564YVG6_HYMDI</name>
<dbReference type="SUPFAM" id="SSF53335">
    <property type="entry name" value="S-adenosyl-L-methionine-dependent methyltransferases"/>
    <property type="match status" value="1"/>
</dbReference>
<organism evidence="6 7">
    <name type="scientific">Hymenolepis diminuta</name>
    <name type="common">Rat tapeworm</name>
    <dbReference type="NCBI Taxonomy" id="6216"/>
    <lineage>
        <taxon>Eukaryota</taxon>
        <taxon>Metazoa</taxon>
        <taxon>Spiralia</taxon>
        <taxon>Lophotrochozoa</taxon>
        <taxon>Platyhelminthes</taxon>
        <taxon>Cestoda</taxon>
        <taxon>Eucestoda</taxon>
        <taxon>Cyclophyllidea</taxon>
        <taxon>Hymenolepididae</taxon>
        <taxon>Hymenolepis</taxon>
    </lineage>
</organism>
<dbReference type="Gene3D" id="3.40.50.150">
    <property type="entry name" value="Vaccinia Virus protein VP39"/>
    <property type="match status" value="1"/>
</dbReference>
<evidence type="ECO:0000256" key="2">
    <source>
        <dbReference type="ARBA" id="ARBA00022603"/>
    </source>
</evidence>
<dbReference type="InterPro" id="IPR029063">
    <property type="entry name" value="SAM-dependent_MTases_sf"/>
</dbReference>
<keyword evidence="2" id="KW-0489">Methyltransferase</keyword>